<sequence>MLRQEALEEVKVQPSVESEASPLMTLVGALVKGTLVKYWILFCCAMFFVVSFSGKVMVYKILYIMLFLLCLVLYQVGRLLHHTCFNPFHILISSLSLL</sequence>
<evidence type="ECO:0000256" key="1">
    <source>
        <dbReference type="SAM" id="Phobius"/>
    </source>
</evidence>
<dbReference type="AlphaFoldDB" id="A0A0E9R6X0"/>
<accession>A0A0E9R6X0</accession>
<evidence type="ECO:0000313" key="3">
    <source>
        <dbReference type="EMBL" id="JAH24891.1"/>
    </source>
</evidence>
<dbReference type="PANTHER" id="PTHR47049">
    <property type="entry name" value="PIEZO-TYPE MECHANOSENSITIVE ION CHANNEL HOMOLOG"/>
    <property type="match status" value="1"/>
</dbReference>
<dbReference type="InterPro" id="IPR027272">
    <property type="entry name" value="Piezo"/>
</dbReference>
<organism evidence="3">
    <name type="scientific">Anguilla anguilla</name>
    <name type="common">European freshwater eel</name>
    <name type="synonym">Muraena anguilla</name>
    <dbReference type="NCBI Taxonomy" id="7936"/>
    <lineage>
        <taxon>Eukaryota</taxon>
        <taxon>Metazoa</taxon>
        <taxon>Chordata</taxon>
        <taxon>Craniata</taxon>
        <taxon>Vertebrata</taxon>
        <taxon>Euteleostomi</taxon>
        <taxon>Actinopterygii</taxon>
        <taxon>Neopterygii</taxon>
        <taxon>Teleostei</taxon>
        <taxon>Anguilliformes</taxon>
        <taxon>Anguillidae</taxon>
        <taxon>Anguilla</taxon>
    </lineage>
</organism>
<dbReference type="Pfam" id="PF24871">
    <property type="entry name" value="Piezo_TM1-24"/>
    <property type="match status" value="1"/>
</dbReference>
<protein>
    <recommendedName>
        <fullName evidence="2">Piezo TM1-24 domain-containing protein</fullName>
    </recommendedName>
</protein>
<keyword evidence="1" id="KW-1133">Transmembrane helix</keyword>
<dbReference type="GO" id="GO:0008381">
    <property type="term" value="F:mechanosensitive monoatomic ion channel activity"/>
    <property type="evidence" value="ECO:0007669"/>
    <property type="project" value="InterPro"/>
</dbReference>
<feature type="domain" description="Piezo TM1-24" evidence="2">
    <location>
        <begin position="4"/>
        <end position="92"/>
    </location>
</feature>
<keyword evidence="1" id="KW-0812">Transmembrane</keyword>
<dbReference type="InterPro" id="IPR056769">
    <property type="entry name" value="Piezo_TM1-24"/>
</dbReference>
<reference evidence="3" key="1">
    <citation type="submission" date="2014-11" db="EMBL/GenBank/DDBJ databases">
        <authorList>
            <person name="Amaro Gonzalez C."/>
        </authorList>
    </citation>
    <scope>NUCLEOTIDE SEQUENCE</scope>
</reference>
<evidence type="ECO:0000259" key="2">
    <source>
        <dbReference type="Pfam" id="PF24871"/>
    </source>
</evidence>
<dbReference type="PANTHER" id="PTHR47049:SF7">
    <property type="entry name" value="PIEZO-TYPE MECHANOSENSITIVE ION CHANNEL COMPONENT 2 ISOFORM X1"/>
    <property type="match status" value="1"/>
</dbReference>
<keyword evidence="1" id="KW-0472">Membrane</keyword>
<reference evidence="3" key="2">
    <citation type="journal article" date="2015" name="Fish Shellfish Immunol.">
        <title>Early steps in the European eel (Anguilla anguilla)-Vibrio vulnificus interaction in the gills: Role of the RtxA13 toxin.</title>
        <authorList>
            <person name="Callol A."/>
            <person name="Pajuelo D."/>
            <person name="Ebbesson L."/>
            <person name="Teles M."/>
            <person name="MacKenzie S."/>
            <person name="Amaro C."/>
        </authorList>
    </citation>
    <scope>NUCLEOTIDE SEQUENCE</scope>
</reference>
<feature type="transmembrane region" description="Helical" evidence="1">
    <location>
        <begin position="36"/>
        <end position="54"/>
    </location>
</feature>
<dbReference type="GO" id="GO:0016020">
    <property type="term" value="C:membrane"/>
    <property type="evidence" value="ECO:0007669"/>
    <property type="project" value="InterPro"/>
</dbReference>
<dbReference type="EMBL" id="GBXM01083686">
    <property type="protein sequence ID" value="JAH24891.1"/>
    <property type="molecule type" value="Transcribed_RNA"/>
</dbReference>
<feature type="transmembrane region" description="Helical" evidence="1">
    <location>
        <begin position="61"/>
        <end position="80"/>
    </location>
</feature>
<proteinExistence type="predicted"/>
<name>A0A0E9R6X0_ANGAN</name>